<dbReference type="Pfam" id="PF01510">
    <property type="entry name" value="Amidase_2"/>
    <property type="match status" value="1"/>
</dbReference>
<evidence type="ECO:0000256" key="1">
    <source>
        <dbReference type="ARBA" id="ARBA00001561"/>
    </source>
</evidence>
<feature type="domain" description="N-acetylmuramoyl-L-alanine amidase" evidence="5">
    <location>
        <begin position="180"/>
        <end position="305"/>
    </location>
</feature>
<keyword evidence="3" id="KW-0378">Hydrolase</keyword>
<dbReference type="SUPFAM" id="SSF55846">
    <property type="entry name" value="N-acetylmuramoyl-L-alanine amidase-like"/>
    <property type="match status" value="1"/>
</dbReference>
<dbReference type="OrthoDB" id="7323510at2"/>
<dbReference type="Gene3D" id="1.10.530.10">
    <property type="match status" value="1"/>
</dbReference>
<dbReference type="InterPro" id="IPR002502">
    <property type="entry name" value="Amidase_domain"/>
</dbReference>
<evidence type="ECO:0000313" key="6">
    <source>
        <dbReference type="EMBL" id="ESR22732.1"/>
    </source>
</evidence>
<reference evidence="6 7" key="1">
    <citation type="journal article" date="2014" name="Genome Announc.">
        <title>Draft Genome Sequence of Lutibaculum baratangense Strain AMV1T, Isolated from a Mud Volcano in Andamans, India.</title>
        <authorList>
            <person name="Singh A."/>
            <person name="Sreenivas A."/>
            <person name="Sathyanarayana Reddy G."/>
            <person name="Pinnaka A.K."/>
            <person name="Shivaji S."/>
        </authorList>
    </citation>
    <scope>NUCLEOTIDE SEQUENCE [LARGE SCALE GENOMIC DNA]</scope>
    <source>
        <strain evidence="6 7">AMV1</strain>
    </source>
</reference>
<dbReference type="Proteomes" id="UP000017819">
    <property type="component" value="Unassembled WGS sequence"/>
</dbReference>
<evidence type="ECO:0000259" key="5">
    <source>
        <dbReference type="SMART" id="SM00644"/>
    </source>
</evidence>
<sequence>MQYTDEFKSMVAAFMRLPTEFPNVRPASVAQFILESGRGSSLLAREHRNFAGMKWRPEMAGVATKKLVIAPSETADFCSFESLEKFAEGYWIFLNRAPYEGWKAHADDPYDFIGFVGRIWAADPAYTEKVQNLIGEAEALIATLREPHVHTDGAPCCGGMIDPPEPMAHREKPAVRWDPSPFNWSRGGTRIDTVVMHYTTSRNLQGTIDWFKSPNNIHKTAAHYVIGRDGTIVQMVKDADACTHGNSQNRRSIGIEHSAAPGDPMTEPQERASVALVRWLMQEYAIAPERVIGHKCAPRATSCPGDLFAAYGATSASDCAAVTRAIQTWVRERVLAEGVIA</sequence>
<dbReference type="EMBL" id="AWXZ01000040">
    <property type="protein sequence ID" value="ESR22732.1"/>
    <property type="molecule type" value="Genomic_DNA"/>
</dbReference>
<dbReference type="GO" id="GO:0009253">
    <property type="term" value="P:peptidoglycan catabolic process"/>
    <property type="evidence" value="ECO:0007669"/>
    <property type="project" value="InterPro"/>
</dbReference>
<organism evidence="6 7">
    <name type="scientific">Lutibaculum baratangense AMV1</name>
    <dbReference type="NCBI Taxonomy" id="631454"/>
    <lineage>
        <taxon>Bacteria</taxon>
        <taxon>Pseudomonadati</taxon>
        <taxon>Pseudomonadota</taxon>
        <taxon>Alphaproteobacteria</taxon>
        <taxon>Hyphomicrobiales</taxon>
        <taxon>Tepidamorphaceae</taxon>
        <taxon>Lutibaculum</taxon>
    </lineage>
</organism>
<dbReference type="GO" id="GO:0004040">
    <property type="term" value="F:amidase activity"/>
    <property type="evidence" value="ECO:0007669"/>
    <property type="project" value="InterPro"/>
</dbReference>
<dbReference type="PANTHER" id="PTHR30417">
    <property type="entry name" value="N-ACETYLMURAMOYL-L-ALANINE AMIDASE AMID"/>
    <property type="match status" value="1"/>
</dbReference>
<evidence type="ECO:0000313" key="7">
    <source>
        <dbReference type="Proteomes" id="UP000017819"/>
    </source>
</evidence>
<keyword evidence="4" id="KW-0961">Cell wall biogenesis/degradation</keyword>
<proteinExistence type="predicted"/>
<protein>
    <recommendedName>
        <fullName evidence="2">N-acetylmuramoyl-L-alanine amidase</fullName>
        <ecNumber evidence="2">3.5.1.28</ecNumber>
    </recommendedName>
</protein>
<dbReference type="PANTHER" id="PTHR30417:SF1">
    <property type="entry name" value="N-ACETYLMURAMOYL-L-ALANINE AMIDASE AMID"/>
    <property type="match status" value="1"/>
</dbReference>
<comment type="caution">
    <text evidence="6">The sequence shown here is derived from an EMBL/GenBank/DDBJ whole genome shotgun (WGS) entry which is preliminary data.</text>
</comment>
<dbReference type="InterPro" id="IPR036505">
    <property type="entry name" value="Amidase/PGRP_sf"/>
</dbReference>
<dbReference type="GO" id="GO:0071555">
    <property type="term" value="P:cell wall organization"/>
    <property type="evidence" value="ECO:0007669"/>
    <property type="project" value="UniProtKB-KW"/>
</dbReference>
<dbReference type="AlphaFoldDB" id="V4QSH1"/>
<dbReference type="InterPro" id="IPR051206">
    <property type="entry name" value="NAMLAA_amidase_2"/>
</dbReference>
<dbReference type="Pfam" id="PF01832">
    <property type="entry name" value="Glucosaminidase"/>
    <property type="match status" value="1"/>
</dbReference>
<dbReference type="eggNOG" id="COG3023">
    <property type="taxonomic scope" value="Bacteria"/>
</dbReference>
<keyword evidence="7" id="KW-1185">Reference proteome</keyword>
<evidence type="ECO:0000256" key="4">
    <source>
        <dbReference type="ARBA" id="ARBA00023316"/>
    </source>
</evidence>
<dbReference type="SMART" id="SM00644">
    <property type="entry name" value="Ami_2"/>
    <property type="match status" value="1"/>
</dbReference>
<dbReference type="InterPro" id="IPR002901">
    <property type="entry name" value="MGlyc_endo_b_GlcNAc-like_dom"/>
</dbReference>
<gene>
    <name evidence="6" type="ORF">N177_3869</name>
</gene>
<dbReference type="eggNOG" id="COG1705">
    <property type="taxonomic scope" value="Bacteria"/>
</dbReference>
<dbReference type="CDD" id="cd06583">
    <property type="entry name" value="PGRP"/>
    <property type="match status" value="1"/>
</dbReference>
<evidence type="ECO:0000256" key="2">
    <source>
        <dbReference type="ARBA" id="ARBA00011901"/>
    </source>
</evidence>
<comment type="catalytic activity">
    <reaction evidence="1">
        <text>Hydrolyzes the link between N-acetylmuramoyl residues and L-amino acid residues in certain cell-wall glycopeptides.</text>
        <dbReference type="EC" id="3.5.1.28"/>
    </reaction>
</comment>
<dbReference type="RefSeq" id="WP_023433978.1">
    <property type="nucleotide sequence ID" value="NZ_AWXZ01000040.1"/>
</dbReference>
<dbReference type="Gene3D" id="3.40.80.10">
    <property type="entry name" value="Peptidoglycan recognition protein-like"/>
    <property type="match status" value="1"/>
</dbReference>
<dbReference type="EC" id="3.5.1.28" evidence="2"/>
<dbReference type="GO" id="GO:0008745">
    <property type="term" value="F:N-acetylmuramoyl-L-alanine amidase activity"/>
    <property type="evidence" value="ECO:0007669"/>
    <property type="project" value="UniProtKB-EC"/>
</dbReference>
<evidence type="ECO:0000256" key="3">
    <source>
        <dbReference type="ARBA" id="ARBA00022801"/>
    </source>
</evidence>
<dbReference type="GO" id="GO:0009254">
    <property type="term" value="P:peptidoglycan turnover"/>
    <property type="evidence" value="ECO:0007669"/>
    <property type="project" value="TreeGrafter"/>
</dbReference>
<accession>V4QSH1</accession>
<name>V4QSH1_9HYPH</name>